<keyword evidence="14" id="KW-1185">Reference proteome</keyword>
<dbReference type="InterPro" id="IPR007807">
    <property type="entry name" value="TcmA/NAT10_helicase"/>
</dbReference>
<dbReference type="RefSeq" id="WP_284203641.1">
    <property type="nucleotide sequence ID" value="NZ_BSPQ01000004.1"/>
</dbReference>
<keyword evidence="4 9" id="KW-0819">tRNA processing</keyword>
<dbReference type="PANTHER" id="PTHR10925">
    <property type="entry name" value="N-ACETYLTRANSFERASE 10"/>
    <property type="match status" value="1"/>
</dbReference>
<evidence type="ECO:0000256" key="5">
    <source>
        <dbReference type="ARBA" id="ARBA00022741"/>
    </source>
</evidence>
<dbReference type="InterPro" id="IPR032672">
    <property type="entry name" value="TmcA/NAT10/Kre33"/>
</dbReference>
<keyword evidence="2 9" id="KW-0820">tRNA-binding</keyword>
<dbReference type="CDD" id="cd04301">
    <property type="entry name" value="NAT_SF"/>
    <property type="match status" value="1"/>
</dbReference>
<evidence type="ECO:0000256" key="7">
    <source>
        <dbReference type="ARBA" id="ARBA00022884"/>
    </source>
</evidence>
<evidence type="ECO:0000313" key="14">
    <source>
        <dbReference type="Proteomes" id="UP001157353"/>
    </source>
</evidence>
<keyword evidence="6 9" id="KW-0067">ATP-binding</keyword>
<protein>
    <recommendedName>
        <fullName evidence="9">tRNA(Met) cytidine acetyltransferase TmcA</fullName>
        <ecNumber evidence="9">2.3.1.193</ecNumber>
    </recommendedName>
</protein>
<dbReference type="Gene3D" id="3.40.50.300">
    <property type="entry name" value="P-loop containing nucleotide triphosphate hydrolases"/>
    <property type="match status" value="1"/>
</dbReference>
<proteinExistence type="inferred from homology"/>
<evidence type="ECO:0000256" key="2">
    <source>
        <dbReference type="ARBA" id="ARBA00022555"/>
    </source>
</evidence>
<dbReference type="SUPFAM" id="SSF52540">
    <property type="entry name" value="P-loop containing nucleoside triphosphate hydrolases"/>
    <property type="match status" value="1"/>
</dbReference>
<dbReference type="Gene3D" id="1.20.120.890">
    <property type="entry name" value="tRNA(Met) cytidine acetyltransferase, tail domain"/>
    <property type="match status" value="1"/>
</dbReference>
<evidence type="ECO:0000259" key="10">
    <source>
        <dbReference type="Pfam" id="PF05127"/>
    </source>
</evidence>
<feature type="domain" description="TcmA/NAT10 helicase" evidence="10">
    <location>
        <begin position="163"/>
        <end position="313"/>
    </location>
</feature>
<evidence type="ECO:0000256" key="1">
    <source>
        <dbReference type="ARBA" id="ARBA00022490"/>
    </source>
</evidence>
<dbReference type="InterPro" id="IPR000182">
    <property type="entry name" value="GNAT_dom"/>
</dbReference>
<accession>A0ABQ6DZE0</accession>
<reference evidence="14" key="1">
    <citation type="journal article" date="2019" name="Int. J. Syst. Evol. Microbiol.">
        <title>The Global Catalogue of Microorganisms (GCM) 10K type strain sequencing project: providing services to taxonomists for standard genome sequencing and annotation.</title>
        <authorList>
            <consortium name="The Broad Institute Genomics Platform"/>
            <consortium name="The Broad Institute Genome Sequencing Center for Infectious Disease"/>
            <person name="Wu L."/>
            <person name="Ma J."/>
        </authorList>
    </citation>
    <scope>NUCLEOTIDE SEQUENCE [LARGE SCALE GENOMIC DNA]</scope>
    <source>
        <strain evidence="14">NBRC 103166</strain>
    </source>
</reference>
<comment type="caution">
    <text evidence="9">Lacks conserved residue(s) required for the propagation of feature annotation.</text>
</comment>
<comment type="subcellular location">
    <subcellularLocation>
        <location evidence="9">Cytoplasm</location>
    </subcellularLocation>
</comment>
<feature type="domain" description="N-acetyltransferase" evidence="12">
    <location>
        <begin position="349"/>
        <end position="463"/>
    </location>
</feature>
<dbReference type="InterPro" id="IPR027417">
    <property type="entry name" value="P-loop_NTPase"/>
</dbReference>
<comment type="catalytic activity">
    <reaction evidence="9">
        <text>cytidine(34) in elongator tRNA(Met) + acetyl-CoA + ATP + H2O = N(4)-acetylcytidine(34) in elongator tRNA(Met) + ADP + phosphate + CoA + H(+)</text>
        <dbReference type="Rhea" id="RHEA:43788"/>
        <dbReference type="Rhea" id="RHEA-COMP:10693"/>
        <dbReference type="Rhea" id="RHEA-COMP:10694"/>
        <dbReference type="ChEBI" id="CHEBI:15377"/>
        <dbReference type="ChEBI" id="CHEBI:15378"/>
        <dbReference type="ChEBI" id="CHEBI:30616"/>
        <dbReference type="ChEBI" id="CHEBI:43474"/>
        <dbReference type="ChEBI" id="CHEBI:57287"/>
        <dbReference type="ChEBI" id="CHEBI:57288"/>
        <dbReference type="ChEBI" id="CHEBI:74900"/>
        <dbReference type="ChEBI" id="CHEBI:82748"/>
        <dbReference type="ChEBI" id="CHEBI:456216"/>
        <dbReference type="EC" id="2.3.1.193"/>
    </reaction>
</comment>
<dbReference type="Proteomes" id="UP001157353">
    <property type="component" value="Unassembled WGS sequence"/>
</dbReference>
<dbReference type="Gene3D" id="3.40.630.30">
    <property type="match status" value="1"/>
</dbReference>
<comment type="similarity">
    <text evidence="9">Belongs to the TmcA family.</text>
</comment>
<dbReference type="SUPFAM" id="SSF55729">
    <property type="entry name" value="Acyl-CoA N-acyltransferases (Nat)"/>
    <property type="match status" value="1"/>
</dbReference>
<evidence type="ECO:0000256" key="9">
    <source>
        <dbReference type="HAMAP-Rule" id="MF_01886"/>
    </source>
</evidence>
<feature type="binding site" evidence="9">
    <location>
        <position position="296"/>
    </location>
    <ligand>
        <name>ATP</name>
        <dbReference type="ChEBI" id="CHEBI:30616"/>
    </ligand>
</feature>
<keyword evidence="5 9" id="KW-0547">Nucleotide-binding</keyword>
<evidence type="ECO:0000256" key="6">
    <source>
        <dbReference type="ARBA" id="ARBA00022840"/>
    </source>
</evidence>
<dbReference type="Pfam" id="PF08351">
    <property type="entry name" value="TmcA_N"/>
    <property type="match status" value="1"/>
</dbReference>
<keyword evidence="7 9" id="KW-0694">RNA-binding</keyword>
<gene>
    <name evidence="9 13" type="primary">tmcA</name>
    <name evidence="13" type="ORF">GCM10007916_15800</name>
</gene>
<sequence>MKINTHSNHRQLIRLQGSLDWCYQQCEQYIANTALPYFWLGDAPEKIFSTLYKQILGQETSLLIINAHQQFDPNLFAASEGTLRGGGTLILISPSEISNKDHFYTYIYKQLIKADFLTISEGSNTPIPLLTNSCAPRLQLDQQKTAIEAITKTVTGHRRRPLVLTANRGRGKSAALGIAAKQLIESGIQKILVCAPSKAATNTLFKHAGISVHIEFIAPDLLLDEKPSCDLLMVDEAAALPVPLLEALTIHYSRIVFATTLHGYEGSGRGFALRFQKRLKEIAPQSRAMHLDQPIRWDRNDPVEQFTLQNLCLTETQTDSPVYDKLHDTKFELITTQQLLANHSLLTEIFSLLVIAHYQTKPSDLEKLLNDATLSTLVLTQHKRILAVALVCAEGEIEQQLAEQIYQGKRRINGHLVAQSFTFHCAQPQAATHKYARIQRIAIHPAIQQQGLGKHFIDKLTYWAGSQQFDHLCASFGASAELLKFWQAKQFQTLRIGSSKDKSSGVHSFIVNLPLSDKGKALHLLLKQQFHDQLLVQLSRHLQQIDSELVFSLISELSKTSYQHPLLTSYCSGHLLYEFAEFHLINLIINSDLSLLAKSQQRLTIQKILQNRSWAEVCQNGEYTGKKQAQQTLRISIKQLLTSTNQIEE</sequence>
<dbReference type="EMBL" id="BSPQ01000004">
    <property type="protein sequence ID" value="GLS90513.1"/>
    <property type="molecule type" value="Genomic_DNA"/>
</dbReference>
<name>A0ABQ6DZE0_9GAMM</name>
<dbReference type="Pfam" id="PF05127">
    <property type="entry name" value="NAT10_TcmA_helicase"/>
    <property type="match status" value="1"/>
</dbReference>
<evidence type="ECO:0000256" key="4">
    <source>
        <dbReference type="ARBA" id="ARBA00022694"/>
    </source>
</evidence>
<dbReference type="EC" id="2.3.1.193" evidence="9"/>
<evidence type="ECO:0000259" key="12">
    <source>
        <dbReference type="Pfam" id="PF13718"/>
    </source>
</evidence>
<keyword evidence="1 9" id="KW-0963">Cytoplasm</keyword>
<evidence type="ECO:0000256" key="8">
    <source>
        <dbReference type="ARBA" id="ARBA00023315"/>
    </source>
</evidence>
<evidence type="ECO:0000259" key="11">
    <source>
        <dbReference type="Pfam" id="PF08351"/>
    </source>
</evidence>
<dbReference type="HAMAP" id="MF_01886">
    <property type="entry name" value="tRNA_acetyltr_TmcA"/>
    <property type="match status" value="1"/>
</dbReference>
<dbReference type="InterPro" id="IPR013562">
    <property type="entry name" value="TmcA/NAT10_N"/>
</dbReference>
<feature type="domain" description="TmcA/NAT10 N-terminal" evidence="11">
    <location>
        <begin position="5"/>
        <end position="104"/>
    </location>
</feature>
<feature type="binding site" evidence="9">
    <location>
        <position position="481"/>
    </location>
    <ligand>
        <name>acetyl-CoA</name>
        <dbReference type="ChEBI" id="CHEBI:57288"/>
    </ligand>
</feature>
<comment type="caution">
    <text evidence="13">The sequence shown here is derived from an EMBL/GenBank/DDBJ whole genome shotgun (WGS) entry which is preliminary data.</text>
</comment>
<organism evidence="13 14">
    <name type="scientific">Psychromonas marina</name>
    <dbReference type="NCBI Taxonomy" id="88364"/>
    <lineage>
        <taxon>Bacteria</taxon>
        <taxon>Pseudomonadati</taxon>
        <taxon>Pseudomonadota</taxon>
        <taxon>Gammaproteobacteria</taxon>
        <taxon>Alteromonadales</taxon>
        <taxon>Psychromonadaceae</taxon>
        <taxon>Psychromonas</taxon>
    </lineage>
</organism>
<comment type="function">
    <text evidence="9">Catalyzes the formation of N(4)-acetylcytidine (ac(4)C) at the wobble position of tRNA(Met), by using acetyl-CoA as an acetyl donor and ATP (or GTP).</text>
</comment>
<evidence type="ECO:0000256" key="3">
    <source>
        <dbReference type="ARBA" id="ARBA00022679"/>
    </source>
</evidence>
<dbReference type="InterPro" id="IPR038321">
    <property type="entry name" value="TmcA_C_sf"/>
</dbReference>
<dbReference type="InterPro" id="IPR016181">
    <property type="entry name" value="Acyl_CoA_acyltransferase"/>
</dbReference>
<evidence type="ECO:0000313" key="13">
    <source>
        <dbReference type="EMBL" id="GLS90513.1"/>
    </source>
</evidence>
<keyword evidence="8 9" id="KW-0012">Acyltransferase</keyword>
<dbReference type="Gene3D" id="3.40.50.11040">
    <property type="match status" value="1"/>
</dbReference>
<dbReference type="Pfam" id="PF13718">
    <property type="entry name" value="GNAT_acetyltr_2"/>
    <property type="match status" value="1"/>
</dbReference>
<dbReference type="PANTHER" id="PTHR10925:SF5">
    <property type="entry name" value="RNA CYTIDINE ACETYLTRANSFERASE"/>
    <property type="match status" value="1"/>
</dbReference>
<feature type="binding site" evidence="9">
    <location>
        <position position="143"/>
    </location>
    <ligand>
        <name>ATP</name>
        <dbReference type="ChEBI" id="CHEBI:30616"/>
    </ligand>
</feature>
<dbReference type="InterPro" id="IPR024914">
    <property type="entry name" value="tRNA_acetyltr_TmcA"/>
</dbReference>
<keyword evidence="3 9" id="KW-0808">Transferase</keyword>